<dbReference type="AlphaFoldDB" id="A0A2Z5TWX7"/>
<dbReference type="KEGG" id="srq:SR187_1150"/>
<accession>A0A2Z5TWX7</accession>
<sequence>MLGTILLAITSAQNVQAQETSPSSGTDGATQVTSGLGVAGSDTTIVHSISQDTSSQSSTPSSTPSSTISSTAAPTSSSQQFPLSEAKNTSEAVNTSVVADSLTISENSTPTTKQSKTVNMAYREDEKNVDGSIDYTTSYIRDEAKKETIVNWAVTVNKKNETWNGPRIVFAFPKGVEVQEEITSPSGAFENVKFSDFKRDGGESKKYWKADQKEDSKWFKEEWDWHVSWAGVDKQGFSPEQFQTLVNLASGVFYAISGTGTFTFKLKVPDASTINPYDLPLLAGINQFGGLTASWYRFKGEVPKGNIPNPHFPGSAGGNGGLTNGGAIITPAPKQPTPQLPTPLEKPKVEAPPSNEIKPKPALPMQSTPPATGEQKRQLESIKVLPLVPETSPAIPEQPKPDRPKDELKPAPVLPLVPNVTPPKADQLKPEQPERRIMPAPVLPMNPDTAPVVPEQPKPDKPKTQGELIAVPIVPIKPEVDAPKNTPKLNRPQLRIPHIELPKDEKPKGMPKPQGELKPIEVLPLRPESAPSTSEKIKAAVPQVGASQAARPHVDSSKVSQSTTMQTSKPAKSTTKHLPDTGEAPSVFPWLGAGLIGLMGVAYIRKNKK</sequence>
<protein>
    <submittedName>
        <fullName evidence="8">YSIRK signal domain/LPXTG anchor domain surface protein</fullName>
    </submittedName>
</protein>
<dbReference type="NCBIfam" id="TIGR01167">
    <property type="entry name" value="LPXTG_anchor"/>
    <property type="match status" value="1"/>
</dbReference>
<feature type="compositionally biased region" description="Gly residues" evidence="5">
    <location>
        <begin position="315"/>
        <end position="324"/>
    </location>
</feature>
<proteinExistence type="predicted"/>
<keyword evidence="6" id="KW-0472">Membrane</keyword>
<evidence type="ECO:0000259" key="7">
    <source>
        <dbReference type="PROSITE" id="PS50847"/>
    </source>
</evidence>
<evidence type="ECO:0000313" key="9">
    <source>
        <dbReference type="Proteomes" id="UP000269331"/>
    </source>
</evidence>
<feature type="compositionally biased region" description="Low complexity" evidence="5">
    <location>
        <begin position="410"/>
        <end position="423"/>
    </location>
</feature>
<keyword evidence="1" id="KW-0134">Cell wall</keyword>
<keyword evidence="6" id="KW-1133">Transmembrane helix</keyword>
<dbReference type="Proteomes" id="UP000269331">
    <property type="component" value="Chromosome"/>
</dbReference>
<feature type="region of interest" description="Disordered" evidence="5">
    <location>
        <begin position="307"/>
        <end position="466"/>
    </location>
</feature>
<dbReference type="PROSITE" id="PS50847">
    <property type="entry name" value="GRAM_POS_ANCHORING"/>
    <property type="match status" value="1"/>
</dbReference>
<reference evidence="8 9" key="1">
    <citation type="journal article" date="2018" name="Genome Biol. Evol.">
        <title>Complete Genome Sequence of Streptococcus ruminantium sp. nov. GUT-187T (=DSM 104980T =JCM 31869T), the Type Strain of S. ruminantium, and Comparison with Genome Sequences of Streptococcus suis Strains.</title>
        <authorList>
            <person name="Tohya M."/>
            <person name="Sekizaki T."/>
            <person name="Miyoshi-Akiyama T."/>
        </authorList>
    </citation>
    <scope>NUCLEOTIDE SEQUENCE [LARGE SCALE GENOMIC DNA]</scope>
    <source>
        <strain evidence="8 9">GUT187T</strain>
    </source>
</reference>
<feature type="domain" description="Gram-positive cocci surface proteins LPxTG" evidence="7">
    <location>
        <begin position="578"/>
        <end position="609"/>
    </location>
</feature>
<keyword evidence="2" id="KW-0964">Secreted</keyword>
<evidence type="ECO:0000256" key="4">
    <source>
        <dbReference type="ARBA" id="ARBA00023088"/>
    </source>
</evidence>
<name>A0A2Z5TWX7_9STRE</name>
<feature type="compositionally biased region" description="Basic and acidic residues" evidence="5">
    <location>
        <begin position="426"/>
        <end position="437"/>
    </location>
</feature>
<feature type="transmembrane region" description="Helical" evidence="6">
    <location>
        <begin position="587"/>
        <end position="604"/>
    </location>
</feature>
<evidence type="ECO:0000256" key="5">
    <source>
        <dbReference type="SAM" id="MobiDB-lite"/>
    </source>
</evidence>
<organism evidence="8 9">
    <name type="scientific">Streptococcus ruminantium</name>
    <dbReference type="NCBI Taxonomy" id="1917441"/>
    <lineage>
        <taxon>Bacteria</taxon>
        <taxon>Bacillati</taxon>
        <taxon>Bacillota</taxon>
        <taxon>Bacilli</taxon>
        <taxon>Lactobacillales</taxon>
        <taxon>Streptococcaceae</taxon>
        <taxon>Streptococcus</taxon>
    </lineage>
</organism>
<evidence type="ECO:0000256" key="1">
    <source>
        <dbReference type="ARBA" id="ARBA00022512"/>
    </source>
</evidence>
<feature type="compositionally biased region" description="Polar residues" evidence="5">
    <location>
        <begin position="17"/>
        <end position="34"/>
    </location>
</feature>
<evidence type="ECO:0000256" key="3">
    <source>
        <dbReference type="ARBA" id="ARBA00022729"/>
    </source>
</evidence>
<feature type="region of interest" description="Disordered" evidence="5">
    <location>
        <begin position="17"/>
        <end position="36"/>
    </location>
</feature>
<evidence type="ECO:0000256" key="6">
    <source>
        <dbReference type="SAM" id="Phobius"/>
    </source>
</evidence>
<gene>
    <name evidence="8" type="ORF">SR187_1150</name>
</gene>
<keyword evidence="3" id="KW-0732">Signal</keyword>
<dbReference type="EMBL" id="AP018400">
    <property type="protein sequence ID" value="BBA91861.1"/>
    <property type="molecule type" value="Genomic_DNA"/>
</dbReference>
<keyword evidence="6" id="KW-0812">Transmembrane</keyword>
<feature type="region of interest" description="Disordered" evidence="5">
    <location>
        <begin position="49"/>
        <end position="92"/>
    </location>
</feature>
<feature type="compositionally biased region" description="Low complexity" evidence="5">
    <location>
        <begin position="49"/>
        <end position="80"/>
    </location>
</feature>
<feature type="region of interest" description="Disordered" evidence="5">
    <location>
        <begin position="501"/>
        <end position="586"/>
    </location>
</feature>
<feature type="compositionally biased region" description="Basic and acidic residues" evidence="5">
    <location>
        <begin position="399"/>
        <end position="409"/>
    </location>
</feature>
<keyword evidence="4" id="KW-0572">Peptidoglycan-anchor</keyword>
<evidence type="ECO:0000256" key="2">
    <source>
        <dbReference type="ARBA" id="ARBA00022525"/>
    </source>
</evidence>
<evidence type="ECO:0000313" key="8">
    <source>
        <dbReference type="EMBL" id="BBA91861.1"/>
    </source>
</evidence>
<feature type="compositionally biased region" description="Polar residues" evidence="5">
    <location>
        <begin position="557"/>
        <end position="573"/>
    </location>
</feature>
<dbReference type="InterPro" id="IPR019931">
    <property type="entry name" value="LPXTG_anchor"/>
</dbReference>